<protein>
    <recommendedName>
        <fullName evidence="2">IrrE N-terminal-like domain-containing protein</fullName>
    </recommendedName>
</protein>
<proteinExistence type="predicted"/>
<sequence>MAMIEYKYQPATMEQLTACIRWCQNQMQLRDWLIKLDTSIAAPPEVKLDGDDNGEDAHARVEYSTDTLKAVIWVPLARMAESNRNPIECLIHELCHIMIEARGVDAEDESLVRVISPMIYRLYCKENRIKQAREK</sequence>
<organism evidence="1">
    <name type="scientific">marine sediment metagenome</name>
    <dbReference type="NCBI Taxonomy" id="412755"/>
    <lineage>
        <taxon>unclassified sequences</taxon>
        <taxon>metagenomes</taxon>
        <taxon>ecological metagenomes</taxon>
    </lineage>
</organism>
<accession>A0A0F9TAD2</accession>
<dbReference type="AlphaFoldDB" id="A0A0F9TAD2"/>
<evidence type="ECO:0008006" key="2">
    <source>
        <dbReference type="Google" id="ProtNLM"/>
    </source>
</evidence>
<evidence type="ECO:0000313" key="1">
    <source>
        <dbReference type="EMBL" id="KKN71917.1"/>
    </source>
</evidence>
<name>A0A0F9TAD2_9ZZZZ</name>
<gene>
    <name evidence="1" type="ORF">LCGC14_0415630</name>
</gene>
<dbReference type="EMBL" id="LAZR01000373">
    <property type="protein sequence ID" value="KKN71917.1"/>
    <property type="molecule type" value="Genomic_DNA"/>
</dbReference>
<comment type="caution">
    <text evidence="1">The sequence shown here is derived from an EMBL/GenBank/DDBJ whole genome shotgun (WGS) entry which is preliminary data.</text>
</comment>
<reference evidence="1" key="1">
    <citation type="journal article" date="2015" name="Nature">
        <title>Complex archaea that bridge the gap between prokaryotes and eukaryotes.</title>
        <authorList>
            <person name="Spang A."/>
            <person name="Saw J.H."/>
            <person name="Jorgensen S.L."/>
            <person name="Zaremba-Niedzwiedzka K."/>
            <person name="Martijn J."/>
            <person name="Lind A.E."/>
            <person name="van Eijk R."/>
            <person name="Schleper C."/>
            <person name="Guy L."/>
            <person name="Ettema T.J."/>
        </authorList>
    </citation>
    <scope>NUCLEOTIDE SEQUENCE</scope>
</reference>